<dbReference type="Gene3D" id="2.60.220.20">
    <property type="entry name" value="putative beta-Galactosidase from caulobacter crescentus"/>
    <property type="match status" value="1"/>
</dbReference>
<reference evidence="3 4" key="1">
    <citation type="submission" date="2013-07" db="EMBL/GenBank/DDBJ databases">
        <title>The Genome Sequence of Cryptococcus heveanensis BCC8398.</title>
        <authorList>
            <consortium name="The Broad Institute Genome Sequencing Platform"/>
            <person name="Cuomo C."/>
            <person name="Litvintseva A."/>
            <person name="Chen Y."/>
            <person name="Heitman J."/>
            <person name="Sun S."/>
            <person name="Springer D."/>
            <person name="Dromer F."/>
            <person name="Young S.K."/>
            <person name="Zeng Q."/>
            <person name="Gargeya S."/>
            <person name="Fitzgerald M."/>
            <person name="Abouelleil A."/>
            <person name="Alvarado L."/>
            <person name="Berlin A.M."/>
            <person name="Chapman S.B."/>
            <person name="Dewar J."/>
            <person name="Goldberg J."/>
            <person name="Griggs A."/>
            <person name="Gujja S."/>
            <person name="Hansen M."/>
            <person name="Howarth C."/>
            <person name="Imamovic A."/>
            <person name="Larimer J."/>
            <person name="McCowan C."/>
            <person name="Murphy C."/>
            <person name="Pearson M."/>
            <person name="Priest M."/>
            <person name="Roberts A."/>
            <person name="Saif S."/>
            <person name="Shea T."/>
            <person name="Sykes S."/>
            <person name="Wortman J."/>
            <person name="Nusbaum C."/>
            <person name="Birren B."/>
        </authorList>
    </citation>
    <scope>NUCLEOTIDE SEQUENCE [LARGE SCALE GENOMIC DNA]</scope>
    <source>
        <strain evidence="3 4">BCC8398</strain>
    </source>
</reference>
<dbReference type="Pfam" id="PF18120">
    <property type="entry name" value="DUF5597"/>
    <property type="match status" value="1"/>
</dbReference>
<dbReference type="InterPro" id="IPR031330">
    <property type="entry name" value="Gly_Hdrlase_35_cat"/>
</dbReference>
<feature type="domain" description="DUF5597" evidence="2">
    <location>
        <begin position="394"/>
        <end position="524"/>
    </location>
</feature>
<dbReference type="InterPro" id="IPR017853">
    <property type="entry name" value="GH"/>
</dbReference>
<evidence type="ECO:0000313" key="3">
    <source>
        <dbReference type="EMBL" id="OCF30361.1"/>
    </source>
</evidence>
<dbReference type="Pfam" id="PF01301">
    <property type="entry name" value="Glyco_hydro_35"/>
    <property type="match status" value="1"/>
</dbReference>
<evidence type="ECO:0000259" key="1">
    <source>
        <dbReference type="Pfam" id="PF01301"/>
    </source>
</evidence>
<dbReference type="OrthoDB" id="1657402at2759"/>
<dbReference type="InterPro" id="IPR040719">
    <property type="entry name" value="DUF5597"/>
</dbReference>
<dbReference type="STRING" id="1296120.A0A1B9GHE2"/>
<name>A0A1B9GHE2_9TREE</name>
<dbReference type="AlphaFoldDB" id="A0A1B9GHE2"/>
<evidence type="ECO:0000313" key="4">
    <source>
        <dbReference type="Proteomes" id="UP000092666"/>
    </source>
</evidence>
<evidence type="ECO:0008006" key="5">
    <source>
        <dbReference type="Google" id="ProtNLM"/>
    </source>
</evidence>
<sequence>MITHYSKPHLIRTPKGGHHLVVDGKPFLVLGGELQNSSFSSVSYMEPLWHKLRDDGINTCLVGVYWSTIEPQEGVFDWKELDELLLAARRHDMRLILLWFGSWKNGMSTYVPAWIKRDHKRFERASIPGDNGYTQIVEVLSTFSQTNIEADVKAFSEFMAHLRAFDESHGTVLMVQVENEVGLLGGSRDVSSRAQKVYQGSVSAELISTIVTHLDSFHPHLRKFLASRKLSHQSRGSWADIFGTSSHADEVFMAYHYAIYVNRVASAGKATYDLPMFTNAWLSSIYKDDRIRIPVMAGGGEDPGTWPSGGPNLEVLDIWKRFAPSLDFLSPDIYLHHYEQVLEAWALDQPLLIPEQRRDGPGLRRMWEAFGTFGALTASPFGVDSLEGPGRDALREHFGLLQQLESYILQAQAAPGSSFGFYFDEPGPNESVNDNVKTVTLGSWELTIKRAFVPGRLEPAYGIVFPLSGDKFLLAGAGYQIAFKSTDTSSIFTGLIHFDEKRVTNARAGTLGTVRRFNGDEIVGGKCVVMPSMKPDAESFPIAIFIPAGTRIAEVELYHLREE</sequence>
<gene>
    <name evidence="3" type="ORF">I316_08005</name>
</gene>
<feature type="domain" description="Glycoside hydrolase 35 catalytic" evidence="1">
    <location>
        <begin position="20"/>
        <end position="207"/>
    </location>
</feature>
<dbReference type="Proteomes" id="UP000092666">
    <property type="component" value="Unassembled WGS sequence"/>
</dbReference>
<dbReference type="FunFam" id="3.20.20.80:FF:000135">
    <property type="entry name" value="Beta-galactosidase, putative, bgl35A"/>
    <property type="match status" value="1"/>
</dbReference>
<dbReference type="EMBL" id="KV700153">
    <property type="protein sequence ID" value="OCF30361.1"/>
    <property type="molecule type" value="Genomic_DNA"/>
</dbReference>
<reference evidence="4" key="2">
    <citation type="submission" date="2013-12" db="EMBL/GenBank/DDBJ databases">
        <title>Evolution of pathogenesis and genome organization in the Tremellales.</title>
        <authorList>
            <person name="Cuomo C."/>
            <person name="Litvintseva A."/>
            <person name="Heitman J."/>
            <person name="Chen Y."/>
            <person name="Sun S."/>
            <person name="Springer D."/>
            <person name="Dromer F."/>
            <person name="Young S."/>
            <person name="Zeng Q."/>
            <person name="Chapman S."/>
            <person name="Gujja S."/>
            <person name="Saif S."/>
            <person name="Birren B."/>
        </authorList>
    </citation>
    <scope>NUCLEOTIDE SEQUENCE [LARGE SCALE GENOMIC DNA]</scope>
    <source>
        <strain evidence="4">BCC8398</strain>
    </source>
</reference>
<accession>A0A1B9GHE2</accession>
<evidence type="ECO:0000259" key="2">
    <source>
        <dbReference type="Pfam" id="PF18120"/>
    </source>
</evidence>
<organism evidence="3 4">
    <name type="scientific">Kwoniella heveanensis BCC8398</name>
    <dbReference type="NCBI Taxonomy" id="1296120"/>
    <lineage>
        <taxon>Eukaryota</taxon>
        <taxon>Fungi</taxon>
        <taxon>Dikarya</taxon>
        <taxon>Basidiomycota</taxon>
        <taxon>Agaricomycotina</taxon>
        <taxon>Tremellomycetes</taxon>
        <taxon>Tremellales</taxon>
        <taxon>Cryptococcaceae</taxon>
        <taxon>Kwoniella</taxon>
    </lineage>
</organism>
<protein>
    <recommendedName>
        <fullName evidence="5">Beta-galactosidase</fullName>
    </recommendedName>
</protein>
<keyword evidence="4" id="KW-1185">Reference proteome</keyword>
<proteinExistence type="predicted"/>
<dbReference type="SUPFAM" id="SSF51445">
    <property type="entry name" value="(Trans)glycosidases"/>
    <property type="match status" value="1"/>
</dbReference>
<dbReference type="Gene3D" id="3.20.20.80">
    <property type="entry name" value="Glycosidases"/>
    <property type="match status" value="1"/>
</dbReference>